<keyword evidence="13 15" id="KW-0175">Coiled coil</keyword>
<dbReference type="PROSITE" id="PS50089">
    <property type="entry name" value="ZF_RING_2"/>
    <property type="match status" value="2"/>
</dbReference>
<dbReference type="Gene3D" id="1.20.5.730">
    <property type="entry name" value="Single helix bin"/>
    <property type="match status" value="2"/>
</dbReference>
<dbReference type="InterPro" id="IPR017907">
    <property type="entry name" value="Znf_RING_CS"/>
</dbReference>
<feature type="domain" description="FYVE-type" evidence="18">
    <location>
        <begin position="562"/>
        <end position="620"/>
    </location>
</feature>
<dbReference type="GeneID" id="107224935"/>
<evidence type="ECO:0000256" key="9">
    <source>
        <dbReference type="ARBA" id="ARBA00022753"/>
    </source>
</evidence>
<dbReference type="Gene3D" id="3.30.40.10">
    <property type="entry name" value="Zinc/RING finger domain, C3HC4 (zinc finger)"/>
    <property type="match status" value="2"/>
</dbReference>
<evidence type="ECO:0000256" key="10">
    <source>
        <dbReference type="ARBA" id="ARBA00022771"/>
    </source>
</evidence>
<evidence type="ECO:0000256" key="8">
    <source>
        <dbReference type="ARBA" id="ARBA00022723"/>
    </source>
</evidence>
<evidence type="ECO:0000256" key="12">
    <source>
        <dbReference type="ARBA" id="ARBA00022927"/>
    </source>
</evidence>
<gene>
    <name evidence="20" type="primary">LOC107224935</name>
</gene>
<dbReference type="SMART" id="SM00064">
    <property type="entry name" value="FYVE"/>
    <property type="match status" value="2"/>
</dbReference>
<evidence type="ECO:0000256" key="4">
    <source>
        <dbReference type="ARBA" id="ARBA00022448"/>
    </source>
</evidence>
<dbReference type="InterPro" id="IPR011011">
    <property type="entry name" value="Znf_FYVE_PHD"/>
</dbReference>
<dbReference type="Pfam" id="PF09311">
    <property type="entry name" value="Rab5-bind"/>
    <property type="match status" value="2"/>
</dbReference>
<evidence type="ECO:0000256" key="3">
    <source>
        <dbReference type="ARBA" id="ARBA00006603"/>
    </source>
</evidence>
<dbReference type="RefSeq" id="XP_046592749.1">
    <property type="nucleotide sequence ID" value="XM_046736793.1"/>
</dbReference>
<evidence type="ECO:0000256" key="1">
    <source>
        <dbReference type="ARBA" id="ARBA00004412"/>
    </source>
</evidence>
<evidence type="ECO:0000256" key="6">
    <source>
        <dbReference type="ARBA" id="ARBA00022553"/>
    </source>
</evidence>
<keyword evidence="11" id="KW-0862">Zinc</keyword>
<sequence length="1008" mass="116277">MKCMNKLTELGYNNNLKDLTSLKAEDDLLIKLKKFETENATILKEFDSQRAKMKELFLQKEEELKRQLEEKISLQEEIHRLQNDLDEAKSQLTVADLKVENDILVEKRKAQEEIATLEQLIQETVEESSCSRNQLGDELRKLQSAFRKLEAENALLRSQTTRESADGPQISLSTVTKTLARKVVSQLGADSLSLGPDNIEESLRKVNKYAQEDAEVLRSLVGSLEEEIKALKEKLRSTDDELQKHIEINSQKKFQTESGSAAEASCDMCANYEAQLVKMQAAEKEFEKRLADADHLLEVQKEDLVKEVEFRKEMEEKWNEKKEEHKIKVAELTSVSQSSQQALADLKQTLAQMHQGVTDELSRLIHGREELQRHLNALQKENENLVGKHSKNSMQLQSETINMPNNVEELHVTLLKMHEDLIAAKVAQEVAQEKEETLRYEVTLLQDQLDHDNRAHQQSESTLVEEIRQLKVQVENYKHDHQALNEKEEKLNRLQQQLENTTTEKQKIELAVAELRQRLTSLQQELDTSEEVQKDFVRLSQSLQVQLEKIREAGSEVRWQHDEDVDECPNCRTGFTVTKRKMHCRHCGHIFCSTCLSHVVNSGPKQRPSRVCDVCHTLLVRDTAPYFSQEAPHLPEESYSRHTRPSPSSKQYTVKFREVRPVTSTQLSLIASDFVRGIWKKLFACEGSSPKRLHFTEIQLLAELTSVSQSSQQALADLKQTLAQMHQGVTDELSRFIHGREELQRHLNALQKENENLVGKHSKNSMQLQSETINMPNNVEELHVTLLKMHEDLIAAKVAQEVAQEKEETLRYEVTLLQDQLDHDNRAHQQSESILVEEIRQLKVQVENYKHDHQALNEKEEKLNRLQQQLENTTTEKRKIELAVAELRQRLTSLQQELDTSEEVQKDFVRLSQSLQVQLEKIREAGSEVRWQHDEDVDECPNCRTGFTVTKRKMHCRHCGHIFCSTCLSHVVNSGPKQRPSRVCDVCHTLLVRDTAPYFSQEAPHLPE</sequence>
<feature type="region of interest" description="Disordered" evidence="16">
    <location>
        <begin position="631"/>
        <end position="650"/>
    </location>
</feature>
<dbReference type="InterPro" id="IPR017455">
    <property type="entry name" value="Znf_FYVE-rel"/>
</dbReference>
<evidence type="ECO:0000313" key="20">
    <source>
        <dbReference type="RefSeq" id="XP_046592749.1"/>
    </source>
</evidence>
<keyword evidence="7" id="KW-0254">Endocytosis</keyword>
<dbReference type="SMART" id="SM00184">
    <property type="entry name" value="RING"/>
    <property type="match status" value="2"/>
</dbReference>
<evidence type="ECO:0000256" key="5">
    <source>
        <dbReference type="ARBA" id="ARBA00022490"/>
    </source>
</evidence>
<keyword evidence="12" id="KW-0653">Protein transport</keyword>
<feature type="coiled-coil region" evidence="15">
    <location>
        <begin position="839"/>
        <end position="904"/>
    </location>
</feature>
<feature type="coiled-coil region" evidence="15">
    <location>
        <begin position="460"/>
        <end position="532"/>
    </location>
</feature>
<keyword evidence="9" id="KW-0967">Endosome</keyword>
<evidence type="ECO:0000256" key="14">
    <source>
        <dbReference type="PROSITE-ProRule" id="PRU00175"/>
    </source>
</evidence>
<feature type="domain" description="RING-type" evidence="17">
    <location>
        <begin position="940"/>
        <end position="988"/>
    </location>
</feature>
<keyword evidence="19" id="KW-1185">Reference proteome</keyword>
<dbReference type="Pfam" id="PF01363">
    <property type="entry name" value="FYVE"/>
    <property type="match status" value="2"/>
</dbReference>
<evidence type="ECO:0000256" key="11">
    <source>
        <dbReference type="ARBA" id="ARBA00022833"/>
    </source>
</evidence>
<dbReference type="InterPro" id="IPR013083">
    <property type="entry name" value="Znf_RING/FYVE/PHD"/>
</dbReference>
<evidence type="ECO:0000313" key="19">
    <source>
        <dbReference type="Proteomes" id="UP000829291"/>
    </source>
</evidence>
<feature type="domain" description="FYVE-type" evidence="18">
    <location>
        <begin position="934"/>
        <end position="992"/>
    </location>
</feature>
<dbReference type="InterPro" id="IPR000306">
    <property type="entry name" value="Znf_FYVE"/>
</dbReference>
<evidence type="ECO:0000259" key="17">
    <source>
        <dbReference type="PROSITE" id="PS50089"/>
    </source>
</evidence>
<name>A0ABM3FXK4_NEOLC</name>
<evidence type="ECO:0000256" key="16">
    <source>
        <dbReference type="SAM" id="MobiDB-lite"/>
    </source>
</evidence>
<feature type="coiled-coil region" evidence="15">
    <location>
        <begin position="214"/>
        <end position="289"/>
    </location>
</feature>
<accession>A0ABM3FXK4</accession>
<dbReference type="SUPFAM" id="SSF57903">
    <property type="entry name" value="FYVE/PHD zinc finger"/>
    <property type="match status" value="2"/>
</dbReference>
<dbReference type="InterPro" id="IPR003914">
    <property type="entry name" value="Rabaptin"/>
</dbReference>
<organism evidence="19 20">
    <name type="scientific">Neodiprion lecontei</name>
    <name type="common">Redheaded pine sawfly</name>
    <dbReference type="NCBI Taxonomy" id="441921"/>
    <lineage>
        <taxon>Eukaryota</taxon>
        <taxon>Metazoa</taxon>
        <taxon>Ecdysozoa</taxon>
        <taxon>Arthropoda</taxon>
        <taxon>Hexapoda</taxon>
        <taxon>Insecta</taxon>
        <taxon>Pterygota</taxon>
        <taxon>Neoptera</taxon>
        <taxon>Endopterygota</taxon>
        <taxon>Hymenoptera</taxon>
        <taxon>Tenthredinoidea</taxon>
        <taxon>Diprionidae</taxon>
        <taxon>Diprioninae</taxon>
        <taxon>Neodiprion</taxon>
    </lineage>
</organism>
<evidence type="ECO:0000256" key="15">
    <source>
        <dbReference type="SAM" id="Coils"/>
    </source>
</evidence>
<evidence type="ECO:0000259" key="18">
    <source>
        <dbReference type="PROSITE" id="PS50178"/>
    </source>
</evidence>
<comment type="similarity">
    <text evidence="3">Belongs to the rabaptin family.</text>
</comment>
<keyword evidence="6" id="KW-0597">Phosphoprotein</keyword>
<feature type="coiled-coil region" evidence="15">
    <location>
        <begin position="50"/>
        <end position="159"/>
    </location>
</feature>
<protein>
    <submittedName>
        <fullName evidence="20">Rab GTPase-binding effector protein 1</fullName>
    </submittedName>
</protein>
<evidence type="ECO:0000256" key="7">
    <source>
        <dbReference type="ARBA" id="ARBA00022583"/>
    </source>
</evidence>
<feature type="domain" description="RING-type" evidence="17">
    <location>
        <begin position="568"/>
        <end position="616"/>
    </location>
</feature>
<reference evidence="20" key="1">
    <citation type="submission" date="2025-08" db="UniProtKB">
        <authorList>
            <consortium name="RefSeq"/>
        </authorList>
    </citation>
    <scope>IDENTIFICATION</scope>
    <source>
        <tissue evidence="20">Thorax and Abdomen</tissue>
    </source>
</reference>
<dbReference type="InterPro" id="IPR001841">
    <property type="entry name" value="Znf_RING"/>
</dbReference>
<keyword evidence="5" id="KW-0963">Cytoplasm</keyword>
<keyword evidence="10 14" id="KW-0863">Zinc-finger</keyword>
<dbReference type="CDD" id="cd15739">
    <property type="entry name" value="FYVE_RABE_unchar"/>
    <property type="match status" value="2"/>
</dbReference>
<dbReference type="InterPro" id="IPR018514">
    <property type="entry name" value="Rabaptin_CC"/>
</dbReference>
<keyword evidence="4" id="KW-0813">Transport</keyword>
<evidence type="ECO:0000256" key="13">
    <source>
        <dbReference type="ARBA" id="ARBA00023054"/>
    </source>
</evidence>
<dbReference type="PROSITE" id="PS50178">
    <property type="entry name" value="ZF_FYVE"/>
    <property type="match status" value="2"/>
</dbReference>
<proteinExistence type="inferred from homology"/>
<dbReference type="InterPro" id="IPR015390">
    <property type="entry name" value="Rabaptin_Rab5-bd_dom"/>
</dbReference>
<dbReference type="PROSITE" id="PS00518">
    <property type="entry name" value="ZF_RING_1"/>
    <property type="match status" value="2"/>
</dbReference>
<feature type="coiled-coil region" evidence="15">
    <location>
        <begin position="361"/>
        <end position="388"/>
    </location>
</feature>
<evidence type="ECO:0000256" key="2">
    <source>
        <dbReference type="ARBA" id="ARBA00004496"/>
    </source>
</evidence>
<dbReference type="Pfam" id="PF03528">
    <property type="entry name" value="Rabaptin"/>
    <property type="match status" value="1"/>
</dbReference>
<dbReference type="PANTHER" id="PTHR31179:SF7">
    <property type="entry name" value="FYVE-TYPE DOMAIN-CONTAINING PROTEIN"/>
    <property type="match status" value="1"/>
</dbReference>
<dbReference type="Proteomes" id="UP000829291">
    <property type="component" value="Chromosome 4"/>
</dbReference>
<keyword evidence="8" id="KW-0479">Metal-binding</keyword>
<comment type="subcellular location">
    <subcellularLocation>
        <location evidence="2">Cytoplasm</location>
    </subcellularLocation>
    <subcellularLocation>
        <location evidence="1">Early endosome</location>
    </subcellularLocation>
</comment>
<dbReference type="PANTHER" id="PTHR31179">
    <property type="entry name" value="RAB GTPASE-BINDING EFFECTOR PROTEIN"/>
    <property type="match status" value="1"/>
</dbReference>